<comment type="subcellular location">
    <subcellularLocation>
        <location evidence="1">Cell membrane</location>
        <topology evidence="1">Multi-pass membrane protein</topology>
    </subcellularLocation>
</comment>
<keyword evidence="6 8" id="KW-1133">Transmembrane helix</keyword>
<feature type="transmembrane region" description="Helical" evidence="8">
    <location>
        <begin position="286"/>
        <end position="309"/>
    </location>
</feature>
<dbReference type="Proteomes" id="UP000013520">
    <property type="component" value="Chromosome"/>
</dbReference>
<dbReference type="KEGG" id="dgi:Desgi_4716"/>
<protein>
    <recommendedName>
        <fullName evidence="11">Glycosyltransferase RgtA/B/C/D-like domain-containing protein</fullName>
    </recommendedName>
</protein>
<keyword evidence="10" id="KW-1185">Reference proteome</keyword>
<proteinExistence type="predicted"/>
<evidence type="ECO:0000256" key="7">
    <source>
        <dbReference type="ARBA" id="ARBA00023136"/>
    </source>
</evidence>
<evidence type="ECO:0000256" key="8">
    <source>
        <dbReference type="SAM" id="Phobius"/>
    </source>
</evidence>
<dbReference type="GO" id="GO:0005886">
    <property type="term" value="C:plasma membrane"/>
    <property type="evidence" value="ECO:0007669"/>
    <property type="project" value="UniProtKB-SubCell"/>
</dbReference>
<keyword evidence="3" id="KW-0328">Glycosyltransferase</keyword>
<accession>R4KQW1</accession>
<feature type="transmembrane region" description="Helical" evidence="8">
    <location>
        <begin position="378"/>
        <end position="399"/>
    </location>
</feature>
<name>R4KQW1_9FIRM</name>
<evidence type="ECO:0000313" key="10">
    <source>
        <dbReference type="Proteomes" id="UP000013520"/>
    </source>
</evidence>
<evidence type="ECO:0000313" key="9">
    <source>
        <dbReference type="EMBL" id="AGL03937.1"/>
    </source>
</evidence>
<evidence type="ECO:0000256" key="1">
    <source>
        <dbReference type="ARBA" id="ARBA00004651"/>
    </source>
</evidence>
<dbReference type="GO" id="GO:0009103">
    <property type="term" value="P:lipopolysaccharide biosynthetic process"/>
    <property type="evidence" value="ECO:0007669"/>
    <property type="project" value="UniProtKB-ARBA"/>
</dbReference>
<evidence type="ECO:0008006" key="11">
    <source>
        <dbReference type="Google" id="ProtNLM"/>
    </source>
</evidence>
<evidence type="ECO:0000256" key="5">
    <source>
        <dbReference type="ARBA" id="ARBA00022692"/>
    </source>
</evidence>
<dbReference type="STRING" id="767817.Desgi_4716"/>
<keyword evidence="7 8" id="KW-0472">Membrane</keyword>
<feature type="transmembrane region" description="Helical" evidence="8">
    <location>
        <begin position="9"/>
        <end position="28"/>
    </location>
</feature>
<dbReference type="EMBL" id="CP003273">
    <property type="protein sequence ID" value="AGL03937.1"/>
    <property type="molecule type" value="Genomic_DNA"/>
</dbReference>
<dbReference type="eggNOG" id="COG1807">
    <property type="taxonomic scope" value="Bacteria"/>
</dbReference>
<feature type="transmembrane region" description="Helical" evidence="8">
    <location>
        <begin position="405"/>
        <end position="425"/>
    </location>
</feature>
<feature type="transmembrane region" description="Helical" evidence="8">
    <location>
        <begin position="432"/>
        <end position="450"/>
    </location>
</feature>
<dbReference type="AlphaFoldDB" id="R4KQW1"/>
<dbReference type="PANTHER" id="PTHR33908">
    <property type="entry name" value="MANNOSYLTRANSFERASE YKCB-RELATED"/>
    <property type="match status" value="1"/>
</dbReference>
<feature type="transmembrane region" description="Helical" evidence="8">
    <location>
        <begin position="162"/>
        <end position="181"/>
    </location>
</feature>
<feature type="transmembrane region" description="Helical" evidence="8">
    <location>
        <begin position="193"/>
        <end position="218"/>
    </location>
</feature>
<dbReference type="PANTHER" id="PTHR33908:SF11">
    <property type="entry name" value="MEMBRANE PROTEIN"/>
    <property type="match status" value="1"/>
</dbReference>
<sequence length="608" mass="70887">MQYVLISDLWLITLVGALFFDLALYSPFTSRQDLSLLVIILTFLLNAVCMVLTLKIANEFRKNCNPREIISIIIRLIKNHPVLIIIAIYAVIKLCFLYCILRWDGAFYFSQLLKCVQYFDFSWSSFINNFNWFGHPSMGYAILMSLGQFIDWGNHYILNLENLILALLAIGSFYKILIFFYKDNRIENTILTALFAFNPLFFGVSLTFSIDFPLLVFWTASIYALLYKRMTLFVFLATILVFSKEPGVLLYLLFVLVYLFFKYINQLVYNNNNAPGERIGDNSIKQFICLFLPVMFFSIYLFFTGGLLWGDGSVQWSGSEFNSFGFDYWLMKERFGQMFILNFSWIQTLLVVLYIIKSFLWPAGVGLSVINPNSERNAMLKAFVITYLSFVIFNLLYITHTNPRYVLPSVFFLLIFSYHALLSIFQSKKIRIVILSVLLILSFLQTFKTIDPLSKAFFGTTTIGKQQLLNIGPGDGLTYNAEYLVIDKLLDKFNLAINITEDTKIILSEVDWFTHFNGAGPYTSVYIDRTTLKRTLKKDNAFQPETFCVWDINESNKPANAYYIYMFWVGDKELELNHLLRYYRIMETKIVEYHGYYFEIYGLKDENK</sequence>
<feature type="transmembrane region" description="Helical" evidence="8">
    <location>
        <begin position="82"/>
        <end position="103"/>
    </location>
</feature>
<organism evidence="9 10">
    <name type="scientific">Desulfoscipio gibsoniae DSM 7213</name>
    <dbReference type="NCBI Taxonomy" id="767817"/>
    <lineage>
        <taxon>Bacteria</taxon>
        <taxon>Bacillati</taxon>
        <taxon>Bacillota</taxon>
        <taxon>Clostridia</taxon>
        <taxon>Eubacteriales</taxon>
        <taxon>Desulfallaceae</taxon>
        <taxon>Desulfoscipio</taxon>
    </lineage>
</organism>
<feature type="transmembrane region" description="Helical" evidence="8">
    <location>
        <begin position="248"/>
        <end position="265"/>
    </location>
</feature>
<evidence type="ECO:0000256" key="3">
    <source>
        <dbReference type="ARBA" id="ARBA00022676"/>
    </source>
</evidence>
<dbReference type="GO" id="GO:0016763">
    <property type="term" value="F:pentosyltransferase activity"/>
    <property type="evidence" value="ECO:0007669"/>
    <property type="project" value="TreeGrafter"/>
</dbReference>
<keyword evidence="2" id="KW-1003">Cell membrane</keyword>
<evidence type="ECO:0000256" key="2">
    <source>
        <dbReference type="ARBA" id="ARBA00022475"/>
    </source>
</evidence>
<feature type="transmembrane region" description="Helical" evidence="8">
    <location>
        <begin position="34"/>
        <end position="57"/>
    </location>
</feature>
<dbReference type="InterPro" id="IPR050297">
    <property type="entry name" value="LipidA_mod_glycosyltrf_83"/>
</dbReference>
<evidence type="ECO:0000256" key="4">
    <source>
        <dbReference type="ARBA" id="ARBA00022679"/>
    </source>
</evidence>
<keyword evidence="4" id="KW-0808">Transferase</keyword>
<evidence type="ECO:0000256" key="6">
    <source>
        <dbReference type="ARBA" id="ARBA00022989"/>
    </source>
</evidence>
<keyword evidence="5 8" id="KW-0812">Transmembrane</keyword>
<gene>
    <name evidence="9" type="ORF">Desgi_4716</name>
</gene>
<feature type="transmembrane region" description="Helical" evidence="8">
    <location>
        <begin position="335"/>
        <end position="357"/>
    </location>
</feature>
<dbReference type="HOGENOM" id="CLU_448865_0_0_9"/>
<reference evidence="9 10" key="1">
    <citation type="submission" date="2012-01" db="EMBL/GenBank/DDBJ databases">
        <title>Complete sequence of Desulfotomaculum gibsoniae DSM 7213.</title>
        <authorList>
            <consortium name="US DOE Joint Genome Institute"/>
            <person name="Lucas S."/>
            <person name="Han J."/>
            <person name="Lapidus A."/>
            <person name="Cheng J.-F."/>
            <person name="Goodwin L."/>
            <person name="Pitluck S."/>
            <person name="Peters L."/>
            <person name="Ovchinnikova G."/>
            <person name="Teshima H."/>
            <person name="Detter J.C."/>
            <person name="Han C."/>
            <person name="Tapia R."/>
            <person name="Land M."/>
            <person name="Hauser L."/>
            <person name="Kyrpides N."/>
            <person name="Ivanova N."/>
            <person name="Pagani I."/>
            <person name="Parshina S."/>
            <person name="Plugge C."/>
            <person name="Muyzer G."/>
            <person name="Kuever J."/>
            <person name="Ivanova A."/>
            <person name="Nazina T."/>
            <person name="Klenk H.-P."/>
            <person name="Brambilla E."/>
            <person name="Spring S."/>
            <person name="Stams A.F."/>
            <person name="Woyke T."/>
        </authorList>
    </citation>
    <scope>NUCLEOTIDE SEQUENCE [LARGE SCALE GENOMIC DNA]</scope>
    <source>
        <strain evidence="9 10">DSM 7213</strain>
    </source>
</reference>